<comment type="subcellular location">
    <subcellularLocation>
        <location evidence="8">Membrane</location>
        <topology evidence="8">Single-pass type II membrane protein</topology>
    </subcellularLocation>
</comment>
<dbReference type="GO" id="GO:0004252">
    <property type="term" value="F:serine-type endopeptidase activity"/>
    <property type="evidence" value="ECO:0007669"/>
    <property type="project" value="InterPro"/>
</dbReference>
<dbReference type="EC" id="3.4.21.89" evidence="3 8"/>
<proteinExistence type="inferred from homology"/>
<dbReference type="CDD" id="cd06530">
    <property type="entry name" value="S26_SPase_I"/>
    <property type="match status" value="2"/>
</dbReference>
<name>A0A1T4RJ44_9BACT</name>
<dbReference type="Pfam" id="PF10502">
    <property type="entry name" value="Peptidase_S26"/>
    <property type="match status" value="1"/>
</dbReference>
<dbReference type="InterPro" id="IPR019756">
    <property type="entry name" value="Pept_S26A_signal_pept_1_Ser-AS"/>
</dbReference>
<evidence type="ECO:0000313" key="11">
    <source>
        <dbReference type="Proteomes" id="UP000190065"/>
    </source>
</evidence>
<dbReference type="PRINTS" id="PR00727">
    <property type="entry name" value="LEADERPTASE"/>
</dbReference>
<dbReference type="SUPFAM" id="SSF51306">
    <property type="entry name" value="LexA/Signal peptidase"/>
    <property type="match status" value="1"/>
</dbReference>
<dbReference type="GO" id="GO:0006465">
    <property type="term" value="P:signal peptide processing"/>
    <property type="evidence" value="ECO:0007669"/>
    <property type="project" value="InterPro"/>
</dbReference>
<feature type="domain" description="Peptidase S26" evidence="9">
    <location>
        <begin position="19"/>
        <end position="274"/>
    </location>
</feature>
<dbReference type="STRING" id="28136.SAMN02745202_02283"/>
<dbReference type="Proteomes" id="UP000190065">
    <property type="component" value="Unassembled WGS sequence"/>
</dbReference>
<dbReference type="NCBIfam" id="TIGR02227">
    <property type="entry name" value="sigpep_I_bact"/>
    <property type="match status" value="1"/>
</dbReference>
<keyword evidence="6 8" id="KW-0378">Hydrolase</keyword>
<dbReference type="PROSITE" id="PS00761">
    <property type="entry name" value="SPASE_I_3"/>
    <property type="match status" value="1"/>
</dbReference>
<keyword evidence="8" id="KW-1133">Transmembrane helix</keyword>
<keyword evidence="8" id="KW-0812">Transmembrane</keyword>
<dbReference type="PANTHER" id="PTHR43390:SF1">
    <property type="entry name" value="CHLOROPLAST PROCESSING PEPTIDASE"/>
    <property type="match status" value="1"/>
</dbReference>
<feature type="transmembrane region" description="Helical" evidence="8">
    <location>
        <begin position="12"/>
        <end position="38"/>
    </location>
</feature>
<evidence type="ECO:0000259" key="9">
    <source>
        <dbReference type="Pfam" id="PF10502"/>
    </source>
</evidence>
<dbReference type="RefSeq" id="WP_078805835.1">
    <property type="nucleotide sequence ID" value="NZ_FUXK01000034.1"/>
</dbReference>
<organism evidence="10 11">
    <name type="scientific">Segatella oulorum</name>
    <dbReference type="NCBI Taxonomy" id="28136"/>
    <lineage>
        <taxon>Bacteria</taxon>
        <taxon>Pseudomonadati</taxon>
        <taxon>Bacteroidota</taxon>
        <taxon>Bacteroidia</taxon>
        <taxon>Bacteroidales</taxon>
        <taxon>Prevotellaceae</taxon>
        <taxon>Segatella</taxon>
    </lineage>
</organism>
<comment type="similarity">
    <text evidence="2 8">Belongs to the peptidase S26 family.</text>
</comment>
<protein>
    <recommendedName>
        <fullName evidence="4 8">Signal peptidase I</fullName>
        <ecNumber evidence="3 8">3.4.21.89</ecNumber>
    </recommendedName>
</protein>
<evidence type="ECO:0000256" key="8">
    <source>
        <dbReference type="RuleBase" id="RU362042"/>
    </source>
</evidence>
<dbReference type="GO" id="GO:0016020">
    <property type="term" value="C:membrane"/>
    <property type="evidence" value="ECO:0007669"/>
    <property type="project" value="UniProtKB-SubCell"/>
</dbReference>
<gene>
    <name evidence="10" type="ORF">SAMN02745202_02283</name>
</gene>
<evidence type="ECO:0000256" key="7">
    <source>
        <dbReference type="PIRSR" id="PIRSR600223-1"/>
    </source>
</evidence>
<dbReference type="AlphaFoldDB" id="A0A1T4RJ44"/>
<evidence type="ECO:0000256" key="6">
    <source>
        <dbReference type="ARBA" id="ARBA00022801"/>
    </source>
</evidence>
<dbReference type="InterPro" id="IPR019533">
    <property type="entry name" value="Peptidase_S26"/>
</dbReference>
<keyword evidence="8" id="KW-0472">Membrane</keyword>
<dbReference type="InterPro" id="IPR000223">
    <property type="entry name" value="Pept_S26A_signal_pept_1"/>
</dbReference>
<feature type="active site" evidence="7">
    <location>
        <position position="44"/>
    </location>
</feature>
<sequence>MRTSMLKSIKTKFYRVGGIVLGIALTYIIGSVFLFSFFKVNSMSMYPTLEPGDMIVVWKPVLGARIYNFLVKNPSKPLHVIRVPGKRDIERNDIVVFNFPYEIWNKWEKIKMNSTMYYVKRCIALPGDSIYIDKGIYKIKGLKKNLGNIVMQRHLADLNISHDSKDFLYKTLPYDTTFRWTIMQFGPLYIPKKGHSIPLNRKNFILYRNIIEWETQMHISCSKEKIMLNKIFVDRYKFQHDYYFMAGDNVSSSIDSRHWGLVPKEFIVGKVCLILNSVGNDGIKWNRVLHSI</sequence>
<dbReference type="InterPro" id="IPR036286">
    <property type="entry name" value="LexA/Signal_pep-like_sf"/>
</dbReference>
<evidence type="ECO:0000256" key="4">
    <source>
        <dbReference type="ARBA" id="ARBA00019232"/>
    </source>
</evidence>
<reference evidence="10 11" key="1">
    <citation type="submission" date="2017-02" db="EMBL/GenBank/DDBJ databases">
        <authorList>
            <person name="Peterson S.W."/>
        </authorList>
    </citation>
    <scope>NUCLEOTIDE SEQUENCE [LARGE SCALE GENOMIC DNA]</scope>
    <source>
        <strain evidence="10 11">ATCC 43324</strain>
    </source>
</reference>
<dbReference type="PANTHER" id="PTHR43390">
    <property type="entry name" value="SIGNAL PEPTIDASE I"/>
    <property type="match status" value="1"/>
</dbReference>
<dbReference type="PROSITE" id="PS00501">
    <property type="entry name" value="SPASE_I_1"/>
    <property type="match status" value="1"/>
</dbReference>
<evidence type="ECO:0000256" key="2">
    <source>
        <dbReference type="ARBA" id="ARBA00009370"/>
    </source>
</evidence>
<dbReference type="InterPro" id="IPR019758">
    <property type="entry name" value="Pept_S26A_signal_pept_1_CS"/>
</dbReference>
<comment type="catalytic activity">
    <reaction evidence="1 8">
        <text>Cleavage of hydrophobic, N-terminal signal or leader sequences from secreted and periplasmic proteins.</text>
        <dbReference type="EC" id="3.4.21.89"/>
    </reaction>
</comment>
<dbReference type="EMBL" id="FUXK01000034">
    <property type="protein sequence ID" value="SKA15711.1"/>
    <property type="molecule type" value="Genomic_DNA"/>
</dbReference>
<dbReference type="GO" id="GO:0009003">
    <property type="term" value="F:signal peptidase activity"/>
    <property type="evidence" value="ECO:0007669"/>
    <property type="project" value="UniProtKB-EC"/>
</dbReference>
<dbReference type="Gene3D" id="2.10.109.10">
    <property type="entry name" value="Umud Fragment, subunit A"/>
    <property type="match status" value="1"/>
</dbReference>
<evidence type="ECO:0000256" key="1">
    <source>
        <dbReference type="ARBA" id="ARBA00000677"/>
    </source>
</evidence>
<evidence type="ECO:0000256" key="3">
    <source>
        <dbReference type="ARBA" id="ARBA00013208"/>
    </source>
</evidence>
<feature type="active site" evidence="7">
    <location>
        <position position="120"/>
    </location>
</feature>
<accession>A0A1T4RJ44</accession>
<evidence type="ECO:0000313" key="10">
    <source>
        <dbReference type="EMBL" id="SKA15711.1"/>
    </source>
</evidence>
<evidence type="ECO:0000256" key="5">
    <source>
        <dbReference type="ARBA" id="ARBA00022670"/>
    </source>
</evidence>
<keyword evidence="5 8" id="KW-0645">Protease</keyword>